<proteinExistence type="predicted"/>
<evidence type="ECO:0000256" key="1">
    <source>
        <dbReference type="SAM" id="Phobius"/>
    </source>
</evidence>
<protein>
    <submittedName>
        <fullName evidence="6">Fibronectin type-III domain-containing protein</fullName>
    </submittedName>
</protein>
<feature type="domain" description="Fibronectin type-III" evidence="3">
    <location>
        <begin position="86"/>
        <end position="198"/>
    </location>
</feature>
<organism evidence="6">
    <name type="scientific">Nippostrongylus brasiliensis</name>
    <name type="common">Rat hookworm</name>
    <dbReference type="NCBI Taxonomy" id="27835"/>
    <lineage>
        <taxon>Eukaryota</taxon>
        <taxon>Metazoa</taxon>
        <taxon>Ecdysozoa</taxon>
        <taxon>Nematoda</taxon>
        <taxon>Chromadorea</taxon>
        <taxon>Rhabditida</taxon>
        <taxon>Rhabditina</taxon>
        <taxon>Rhabditomorpha</taxon>
        <taxon>Strongyloidea</taxon>
        <taxon>Heligmosomidae</taxon>
        <taxon>Nippostrongylus</taxon>
    </lineage>
</organism>
<reference evidence="6" key="1">
    <citation type="submission" date="2016-04" db="UniProtKB">
        <authorList>
            <consortium name="WormBaseParasite"/>
        </authorList>
    </citation>
    <scope>IDENTIFICATION</scope>
</reference>
<dbReference type="Gene3D" id="2.60.40.10">
    <property type="entry name" value="Immunoglobulins"/>
    <property type="match status" value="1"/>
</dbReference>
<evidence type="ECO:0000313" key="5">
    <source>
        <dbReference type="Proteomes" id="UP000271162"/>
    </source>
</evidence>
<feature type="chain" id="PRO_5043125355" evidence="2">
    <location>
        <begin position="17"/>
        <end position="425"/>
    </location>
</feature>
<gene>
    <name evidence="4" type="ORF">NBR_LOCUS12281</name>
</gene>
<dbReference type="InterPro" id="IPR013783">
    <property type="entry name" value="Ig-like_fold"/>
</dbReference>
<dbReference type="STRING" id="27835.A0A0N4Y7X0"/>
<keyword evidence="2" id="KW-0732">Signal</keyword>
<evidence type="ECO:0000313" key="6">
    <source>
        <dbReference type="WBParaSite" id="NBR_0001228001-mRNA-1"/>
    </source>
</evidence>
<keyword evidence="1" id="KW-0812">Transmembrane</keyword>
<keyword evidence="1" id="KW-1133">Transmembrane helix</keyword>
<dbReference type="PROSITE" id="PS50853">
    <property type="entry name" value="FN3"/>
    <property type="match status" value="1"/>
</dbReference>
<dbReference type="InterPro" id="IPR003961">
    <property type="entry name" value="FN3_dom"/>
</dbReference>
<dbReference type="CDD" id="cd00063">
    <property type="entry name" value="FN3"/>
    <property type="match status" value="1"/>
</dbReference>
<feature type="signal peptide" evidence="2">
    <location>
        <begin position="1"/>
        <end position="16"/>
    </location>
</feature>
<evidence type="ECO:0000256" key="2">
    <source>
        <dbReference type="SAM" id="SignalP"/>
    </source>
</evidence>
<evidence type="ECO:0000313" key="4">
    <source>
        <dbReference type="EMBL" id="VDL75870.1"/>
    </source>
</evidence>
<accession>A0A0N4Y7X0</accession>
<reference evidence="4 5" key="2">
    <citation type="submission" date="2018-11" db="EMBL/GenBank/DDBJ databases">
        <authorList>
            <consortium name="Pathogen Informatics"/>
        </authorList>
    </citation>
    <scope>NUCLEOTIDE SEQUENCE [LARGE SCALE GENOMIC DNA]</scope>
</reference>
<keyword evidence="1" id="KW-0472">Membrane</keyword>
<dbReference type="SUPFAM" id="SSF49265">
    <property type="entry name" value="Fibronectin type III"/>
    <property type="match status" value="1"/>
</dbReference>
<name>A0A0N4Y7X0_NIPBR</name>
<dbReference type="AlphaFoldDB" id="A0A0N4Y7X0"/>
<evidence type="ECO:0000259" key="3">
    <source>
        <dbReference type="PROSITE" id="PS50853"/>
    </source>
</evidence>
<dbReference type="WBParaSite" id="NBR_0001228001-mRNA-1">
    <property type="protein sequence ID" value="NBR_0001228001-mRNA-1"/>
    <property type="gene ID" value="NBR_0001228001"/>
</dbReference>
<sequence length="425" mass="47170">MSRVVLLAVLLLRCAATFVLVPYIQIDYAHYVHLAQCQAKCTEKCESGCQQHRRLRGRVHLTSPFHHGQRFWAESGVDGVKTVSAVVSTVRIVCQNMMTDKEFGDSVTASISVSLFRPSGPVRYVVQWKQRTRKAKGYFDESQWITASVEGDTFFKVTGLDQGAEYRFMVTAVGPVGRVGEAIASPWYEVVSSATPNPPAQPLTLKNGYNSDKGVLAHLVWARNPQDSCFYRLQLTNDTLQSIHDITLDSSSSILLPHLEFEGEYSVSLTAVSADGAQSSRTVTTSFKALPCTEVHGHGSIKCAPEPVSDLRIVVRPNGTGLISWNPSSDSQAVLFYKLVYFALSKENGCSTRQETMNIPAVRVLTDSPPAVPALRLDTMLRPHFMLIGAFVVLFSFAYFIARCLSYRTRTHRISEKDRTLADFM</sequence>
<feature type="transmembrane region" description="Helical" evidence="1">
    <location>
        <begin position="385"/>
        <end position="405"/>
    </location>
</feature>
<dbReference type="Proteomes" id="UP000271162">
    <property type="component" value="Unassembled WGS sequence"/>
</dbReference>
<dbReference type="InterPro" id="IPR036116">
    <property type="entry name" value="FN3_sf"/>
</dbReference>
<keyword evidence="5" id="KW-1185">Reference proteome</keyword>
<dbReference type="EMBL" id="UYSL01020710">
    <property type="protein sequence ID" value="VDL75870.1"/>
    <property type="molecule type" value="Genomic_DNA"/>
</dbReference>